<gene>
    <name evidence="2" type="ORF">LWC34_00775</name>
</gene>
<dbReference type="RefSeq" id="WP_233722448.1">
    <property type="nucleotide sequence ID" value="NZ_JAJVCN010000001.1"/>
</dbReference>
<accession>A0ABS8Z0W0</accession>
<feature type="transmembrane region" description="Helical" evidence="1">
    <location>
        <begin position="42"/>
        <end position="65"/>
    </location>
</feature>
<proteinExistence type="predicted"/>
<dbReference type="Pfam" id="PF11361">
    <property type="entry name" value="DUF3159"/>
    <property type="match status" value="1"/>
</dbReference>
<keyword evidence="1" id="KW-0812">Transmembrane</keyword>
<reference evidence="2 3" key="1">
    <citation type="submission" date="2021-12" db="EMBL/GenBank/DDBJ databases">
        <title>Genome sequence of Kibdelosporangium philippinense ATCC 49844.</title>
        <authorList>
            <person name="Fedorov E.A."/>
            <person name="Omeragic M."/>
            <person name="Shalygina K.F."/>
            <person name="Maclea K.S."/>
        </authorList>
    </citation>
    <scope>NUCLEOTIDE SEQUENCE [LARGE SCALE GENOMIC DNA]</scope>
    <source>
        <strain evidence="2 3">ATCC 49844</strain>
    </source>
</reference>
<evidence type="ECO:0000313" key="3">
    <source>
        <dbReference type="Proteomes" id="UP001521150"/>
    </source>
</evidence>
<feature type="transmembrane region" description="Helical" evidence="1">
    <location>
        <begin position="20"/>
        <end position="36"/>
    </location>
</feature>
<keyword evidence="1" id="KW-0472">Membrane</keyword>
<dbReference type="Proteomes" id="UP001521150">
    <property type="component" value="Unassembled WGS sequence"/>
</dbReference>
<comment type="caution">
    <text evidence="2">The sequence shown here is derived from an EMBL/GenBank/DDBJ whole genome shotgun (WGS) entry which is preliminary data.</text>
</comment>
<evidence type="ECO:0000256" key="1">
    <source>
        <dbReference type="SAM" id="Phobius"/>
    </source>
</evidence>
<protein>
    <submittedName>
        <fullName evidence="2">DUF3159 domain-containing protein</fullName>
    </submittedName>
</protein>
<dbReference type="EMBL" id="JAJVCN010000001">
    <property type="protein sequence ID" value="MCE7001380.1"/>
    <property type="molecule type" value="Genomic_DNA"/>
</dbReference>
<keyword evidence="3" id="KW-1185">Reference proteome</keyword>
<organism evidence="2 3">
    <name type="scientific">Kibdelosporangium philippinense</name>
    <dbReference type="NCBI Taxonomy" id="211113"/>
    <lineage>
        <taxon>Bacteria</taxon>
        <taxon>Bacillati</taxon>
        <taxon>Actinomycetota</taxon>
        <taxon>Actinomycetes</taxon>
        <taxon>Pseudonocardiales</taxon>
        <taxon>Pseudonocardiaceae</taxon>
        <taxon>Kibdelosporangium</taxon>
    </lineage>
</organism>
<dbReference type="InterPro" id="IPR016566">
    <property type="entry name" value="UCP010219"/>
</dbReference>
<name>A0ABS8Z0W0_9PSEU</name>
<sequence>MRRVFAVVRLCTDRKIWQPAIGLIVVGVSSMLAGKSGQTVDFYLTAVLMQAGGGVVFLVSILVRWPVIGLVMSKYAVTRPAIVGITCARRYSWRSS</sequence>
<evidence type="ECO:0000313" key="2">
    <source>
        <dbReference type="EMBL" id="MCE7001380.1"/>
    </source>
</evidence>
<keyword evidence="1" id="KW-1133">Transmembrane helix</keyword>